<dbReference type="RefSeq" id="WP_075474349.1">
    <property type="nucleotide sequence ID" value="NZ_CP011299.1"/>
</dbReference>
<evidence type="ECO:0000256" key="4">
    <source>
        <dbReference type="ARBA" id="ARBA00035244"/>
    </source>
</evidence>
<name>A0A172WE20_BUCSC</name>
<dbReference type="Proteomes" id="UP000077654">
    <property type="component" value="Chromosome"/>
</dbReference>
<keyword evidence="8" id="KW-1185">Reference proteome</keyword>
<dbReference type="InterPro" id="IPR013005">
    <property type="entry name" value="Ribosomal_uL4-like"/>
</dbReference>
<evidence type="ECO:0000313" key="7">
    <source>
        <dbReference type="EMBL" id="ANF17224.1"/>
    </source>
</evidence>
<organism evidence="7 8">
    <name type="scientific">Buchnera aphidicola subsp. Schlechtendalia chinensis</name>
    <dbReference type="NCBI Taxonomy" id="118110"/>
    <lineage>
        <taxon>Bacteria</taxon>
        <taxon>Pseudomonadati</taxon>
        <taxon>Pseudomonadota</taxon>
        <taxon>Gammaproteobacteria</taxon>
        <taxon>Enterobacterales</taxon>
        <taxon>Erwiniaceae</taxon>
        <taxon>Buchnera</taxon>
    </lineage>
</organism>
<dbReference type="SUPFAM" id="SSF52166">
    <property type="entry name" value="Ribosomal protein L4"/>
    <property type="match status" value="1"/>
</dbReference>
<keyword evidence="3 5" id="KW-0687">Ribonucleoprotein</keyword>
<comment type="function">
    <text evidence="5">One of the primary rRNA binding proteins, this protein initially binds near the 5'-end of the 23S rRNA. It is important during the early stages of 50S assembly. It makes multiple contacts with different domains of the 23S rRNA in the assembled 50S subunit and ribosome.</text>
</comment>
<dbReference type="GO" id="GO:1990904">
    <property type="term" value="C:ribonucleoprotein complex"/>
    <property type="evidence" value="ECO:0007669"/>
    <property type="project" value="UniProtKB-KW"/>
</dbReference>
<gene>
    <name evidence="5 7" type="primary">rplD</name>
    <name evidence="7" type="ORF">XW81_02400</name>
</gene>
<dbReference type="Gene3D" id="3.40.1370.10">
    <property type="match status" value="1"/>
</dbReference>
<evidence type="ECO:0000313" key="8">
    <source>
        <dbReference type="Proteomes" id="UP000077654"/>
    </source>
</evidence>
<dbReference type="NCBIfam" id="TIGR03953">
    <property type="entry name" value="rplD_bact"/>
    <property type="match status" value="1"/>
</dbReference>
<keyword evidence="5" id="KW-0699">rRNA-binding</keyword>
<dbReference type="Pfam" id="PF00573">
    <property type="entry name" value="Ribosomal_L4"/>
    <property type="match status" value="1"/>
</dbReference>
<dbReference type="HAMAP" id="MF_01328_B">
    <property type="entry name" value="Ribosomal_uL4_B"/>
    <property type="match status" value="1"/>
</dbReference>
<evidence type="ECO:0000256" key="6">
    <source>
        <dbReference type="SAM" id="MobiDB-lite"/>
    </source>
</evidence>
<dbReference type="PANTHER" id="PTHR10746">
    <property type="entry name" value="50S RIBOSOMAL PROTEIN L4"/>
    <property type="match status" value="1"/>
</dbReference>
<comment type="subunit">
    <text evidence="5">Part of the 50S ribosomal subunit.</text>
</comment>
<comment type="similarity">
    <text evidence="1 5">Belongs to the universal ribosomal protein uL4 family.</text>
</comment>
<comment type="function">
    <text evidence="5">Forms part of the polypeptide exit tunnel.</text>
</comment>
<dbReference type="GO" id="GO:0019843">
    <property type="term" value="F:rRNA binding"/>
    <property type="evidence" value="ECO:0007669"/>
    <property type="project" value="UniProtKB-UniRule"/>
</dbReference>
<dbReference type="PATRIC" id="fig|118110.3.peg.475"/>
<dbReference type="GO" id="GO:0005840">
    <property type="term" value="C:ribosome"/>
    <property type="evidence" value="ECO:0007669"/>
    <property type="project" value="UniProtKB-KW"/>
</dbReference>
<dbReference type="AlphaFoldDB" id="A0A172WE20"/>
<evidence type="ECO:0000256" key="3">
    <source>
        <dbReference type="ARBA" id="ARBA00023274"/>
    </source>
</evidence>
<proteinExistence type="inferred from homology"/>
<accession>A0A172WE20</accession>
<dbReference type="InterPro" id="IPR023574">
    <property type="entry name" value="Ribosomal_uL4_dom_sf"/>
</dbReference>
<evidence type="ECO:0000256" key="2">
    <source>
        <dbReference type="ARBA" id="ARBA00022980"/>
    </source>
</evidence>
<protein>
    <recommendedName>
        <fullName evidence="4 5">Large ribosomal subunit protein uL4</fullName>
    </recommendedName>
</protein>
<sequence>MKLALRDKEIFINVSETAFNCNFNKALIHQVIISYLSSLRQGTKAQKSRAEVSGSGKKPWRQKGTGRARAGSLRSPIWRSGGVTFAAKPKNFSQKVNKKMYKGALRSIFSELIRKNRLFVFENFSIDEPKTQCLLSKLKSVQVYDVLIITLIKDNNLILASRNLHKVHIKTTNVITPVSLITFENVIITFEALKKVEKLLL</sequence>
<dbReference type="OrthoDB" id="9803201at2"/>
<dbReference type="PANTHER" id="PTHR10746:SF6">
    <property type="entry name" value="LARGE RIBOSOMAL SUBUNIT PROTEIN UL4M"/>
    <property type="match status" value="1"/>
</dbReference>
<dbReference type="STRING" id="118110.XW81_02400"/>
<dbReference type="InterPro" id="IPR002136">
    <property type="entry name" value="Ribosomal_uL4"/>
</dbReference>
<reference evidence="7 8" key="1">
    <citation type="submission" date="2015-04" db="EMBL/GenBank/DDBJ databases">
        <title>Buchnera aphidicola assembly.</title>
        <authorList>
            <person name="Zhang Y."/>
        </authorList>
    </citation>
    <scope>NUCLEOTIDE SEQUENCE [LARGE SCALE GENOMIC DNA]</scope>
    <source>
        <strain evidence="7 8">SC</strain>
    </source>
</reference>
<evidence type="ECO:0000256" key="1">
    <source>
        <dbReference type="ARBA" id="ARBA00010528"/>
    </source>
</evidence>
<keyword evidence="2 5" id="KW-0689">Ribosomal protein</keyword>
<dbReference type="GO" id="GO:0003735">
    <property type="term" value="F:structural constituent of ribosome"/>
    <property type="evidence" value="ECO:0007669"/>
    <property type="project" value="InterPro"/>
</dbReference>
<dbReference type="GO" id="GO:0006412">
    <property type="term" value="P:translation"/>
    <property type="evidence" value="ECO:0007669"/>
    <property type="project" value="UniProtKB-UniRule"/>
</dbReference>
<feature type="region of interest" description="Disordered" evidence="6">
    <location>
        <begin position="47"/>
        <end position="70"/>
    </location>
</feature>
<keyword evidence="5" id="KW-0694">RNA-binding</keyword>
<dbReference type="EMBL" id="CP011299">
    <property type="protein sequence ID" value="ANF17224.1"/>
    <property type="molecule type" value="Genomic_DNA"/>
</dbReference>
<evidence type="ECO:0000256" key="5">
    <source>
        <dbReference type="HAMAP-Rule" id="MF_01328"/>
    </source>
</evidence>